<gene>
    <name evidence="1" type="ORF">CEXT_447981</name>
</gene>
<dbReference type="AlphaFoldDB" id="A0AAV4SSN6"/>
<dbReference type="EMBL" id="BPLR01009934">
    <property type="protein sequence ID" value="GIY35562.1"/>
    <property type="molecule type" value="Genomic_DNA"/>
</dbReference>
<evidence type="ECO:0000313" key="1">
    <source>
        <dbReference type="EMBL" id="GIY35562.1"/>
    </source>
</evidence>
<protein>
    <submittedName>
        <fullName evidence="1">Uncharacterized protein</fullName>
    </submittedName>
</protein>
<comment type="caution">
    <text evidence="1">The sequence shown here is derived from an EMBL/GenBank/DDBJ whole genome shotgun (WGS) entry which is preliminary data.</text>
</comment>
<organism evidence="1 2">
    <name type="scientific">Caerostris extrusa</name>
    <name type="common">Bark spider</name>
    <name type="synonym">Caerostris bankana</name>
    <dbReference type="NCBI Taxonomy" id="172846"/>
    <lineage>
        <taxon>Eukaryota</taxon>
        <taxon>Metazoa</taxon>
        <taxon>Ecdysozoa</taxon>
        <taxon>Arthropoda</taxon>
        <taxon>Chelicerata</taxon>
        <taxon>Arachnida</taxon>
        <taxon>Araneae</taxon>
        <taxon>Araneomorphae</taxon>
        <taxon>Entelegynae</taxon>
        <taxon>Araneoidea</taxon>
        <taxon>Araneidae</taxon>
        <taxon>Caerostris</taxon>
    </lineage>
</organism>
<proteinExistence type="predicted"/>
<feature type="non-terminal residue" evidence="1">
    <location>
        <position position="1"/>
    </location>
</feature>
<keyword evidence="2" id="KW-1185">Reference proteome</keyword>
<dbReference type="Proteomes" id="UP001054945">
    <property type="component" value="Unassembled WGS sequence"/>
</dbReference>
<sequence length="75" mass="9104">ESTHRRRRKLPLVFFESFSLQGEDLFDSDLDHQKWLTLNLKIPWMFGTGTTSKRKNWTESCTSGRTIPYRWRRKE</sequence>
<evidence type="ECO:0000313" key="2">
    <source>
        <dbReference type="Proteomes" id="UP001054945"/>
    </source>
</evidence>
<reference evidence="1 2" key="1">
    <citation type="submission" date="2021-06" db="EMBL/GenBank/DDBJ databases">
        <title>Caerostris extrusa draft genome.</title>
        <authorList>
            <person name="Kono N."/>
            <person name="Arakawa K."/>
        </authorList>
    </citation>
    <scope>NUCLEOTIDE SEQUENCE [LARGE SCALE GENOMIC DNA]</scope>
</reference>
<name>A0AAV4SSN6_CAEEX</name>
<accession>A0AAV4SSN6</accession>